<evidence type="ECO:0000313" key="2">
    <source>
        <dbReference type="EnsemblFungi" id="MAPG_10941T0"/>
    </source>
</evidence>
<dbReference type="VEuPathDB" id="FungiDB:MAPG_10941"/>
<reference evidence="1" key="3">
    <citation type="submission" date="2011-03" db="EMBL/GenBank/DDBJ databases">
        <title>Annotation of Magnaporthe poae ATCC 64411.</title>
        <authorList>
            <person name="Ma L.-J."/>
            <person name="Dead R."/>
            <person name="Young S.K."/>
            <person name="Zeng Q."/>
            <person name="Gargeya S."/>
            <person name="Fitzgerald M."/>
            <person name="Haas B."/>
            <person name="Abouelleil A."/>
            <person name="Alvarado L."/>
            <person name="Arachchi H.M."/>
            <person name="Berlin A."/>
            <person name="Brown A."/>
            <person name="Chapman S.B."/>
            <person name="Chen Z."/>
            <person name="Dunbar C."/>
            <person name="Freedman E."/>
            <person name="Gearin G."/>
            <person name="Gellesch M."/>
            <person name="Goldberg J."/>
            <person name="Griggs A."/>
            <person name="Gujja S."/>
            <person name="Heiman D."/>
            <person name="Howarth C."/>
            <person name="Larson L."/>
            <person name="Lui A."/>
            <person name="MacDonald P.J.P."/>
            <person name="Mehta T."/>
            <person name="Montmayeur A."/>
            <person name="Murphy C."/>
            <person name="Neiman D."/>
            <person name="Pearson M."/>
            <person name="Priest M."/>
            <person name="Roberts A."/>
            <person name="Saif S."/>
            <person name="Shea T."/>
            <person name="Shenoy N."/>
            <person name="Sisk P."/>
            <person name="Stolte C."/>
            <person name="Sykes S."/>
            <person name="Yandava C."/>
            <person name="Wortman J."/>
            <person name="Nusbaum C."/>
            <person name="Birren B."/>
        </authorList>
    </citation>
    <scope>NUCLEOTIDE SEQUENCE</scope>
    <source>
        <strain evidence="1">ATCC 64411</strain>
    </source>
</reference>
<reference evidence="2" key="4">
    <citation type="journal article" date="2015" name="G3 (Bethesda)">
        <title>Genome sequences of three phytopathogenic species of the Magnaporthaceae family of fungi.</title>
        <authorList>
            <person name="Okagaki L.H."/>
            <person name="Nunes C.C."/>
            <person name="Sailsbery J."/>
            <person name="Clay B."/>
            <person name="Brown D."/>
            <person name="John T."/>
            <person name="Oh Y."/>
            <person name="Young N."/>
            <person name="Fitzgerald M."/>
            <person name="Haas B.J."/>
            <person name="Zeng Q."/>
            <person name="Young S."/>
            <person name="Adiconis X."/>
            <person name="Fan L."/>
            <person name="Levin J.Z."/>
            <person name="Mitchell T.K."/>
            <person name="Okubara P.A."/>
            <person name="Farman M.L."/>
            <person name="Kohn L.M."/>
            <person name="Birren B."/>
            <person name="Ma L.-J."/>
            <person name="Dean R.A."/>
        </authorList>
    </citation>
    <scope>NUCLEOTIDE SEQUENCE</scope>
    <source>
        <strain evidence="2">ATCC 64411 / 73-15</strain>
    </source>
</reference>
<dbReference type="EnsemblFungi" id="MAPG_10941T0">
    <property type="protein sequence ID" value="MAPG_10941T0"/>
    <property type="gene ID" value="MAPG_10941"/>
</dbReference>
<reference evidence="2" key="5">
    <citation type="submission" date="2015-06" db="UniProtKB">
        <authorList>
            <consortium name="EnsemblFungi"/>
        </authorList>
    </citation>
    <scope>IDENTIFICATION</scope>
    <source>
        <strain evidence="2">ATCC 64411</strain>
    </source>
</reference>
<dbReference type="AlphaFoldDB" id="A0A0C4EDY1"/>
<dbReference type="eggNOG" id="ENOG502RA4W">
    <property type="taxonomic scope" value="Eukaryota"/>
</dbReference>
<gene>
    <name evidence="1" type="ORF">MAPG_10941</name>
</gene>
<reference evidence="1" key="1">
    <citation type="submission" date="2010-05" db="EMBL/GenBank/DDBJ databases">
        <title>The Genome Sequence of Magnaporthe poae strain ATCC 64411.</title>
        <authorList>
            <consortium name="The Broad Institute Genome Sequencing Platform"/>
            <consortium name="Broad Institute Genome Sequencing Center for Infectious Disease"/>
            <person name="Ma L.-J."/>
            <person name="Dead R."/>
            <person name="Young S."/>
            <person name="Zeng Q."/>
            <person name="Koehrsen M."/>
            <person name="Alvarado L."/>
            <person name="Berlin A."/>
            <person name="Chapman S.B."/>
            <person name="Chen Z."/>
            <person name="Freedman E."/>
            <person name="Gellesch M."/>
            <person name="Goldberg J."/>
            <person name="Griggs A."/>
            <person name="Gujja S."/>
            <person name="Heilman E.R."/>
            <person name="Heiman D."/>
            <person name="Hepburn T."/>
            <person name="Howarth C."/>
            <person name="Jen D."/>
            <person name="Larson L."/>
            <person name="Mehta T."/>
            <person name="Neiman D."/>
            <person name="Pearson M."/>
            <person name="Roberts A."/>
            <person name="Saif S."/>
            <person name="Shea T."/>
            <person name="Shenoy N."/>
            <person name="Sisk P."/>
            <person name="Stolte C."/>
            <person name="Sykes S."/>
            <person name="Walk T."/>
            <person name="White J."/>
            <person name="Yandava C."/>
            <person name="Haas B."/>
            <person name="Nusbaum C."/>
            <person name="Birren B."/>
        </authorList>
    </citation>
    <scope>NUCLEOTIDE SEQUENCE</scope>
    <source>
        <strain evidence="1">ATCC 64411</strain>
    </source>
</reference>
<dbReference type="OrthoDB" id="10262962at2759"/>
<proteinExistence type="predicted"/>
<keyword evidence="3" id="KW-1185">Reference proteome</keyword>
<dbReference type="SUPFAM" id="SSF53254">
    <property type="entry name" value="Phosphoglycerate mutase-like"/>
    <property type="match status" value="1"/>
</dbReference>
<organism evidence="2 3">
    <name type="scientific">Magnaporthiopsis poae (strain ATCC 64411 / 73-15)</name>
    <name type="common">Kentucky bluegrass fungus</name>
    <name type="synonym">Magnaporthe poae</name>
    <dbReference type="NCBI Taxonomy" id="644358"/>
    <lineage>
        <taxon>Eukaryota</taxon>
        <taxon>Fungi</taxon>
        <taxon>Dikarya</taxon>
        <taxon>Ascomycota</taxon>
        <taxon>Pezizomycotina</taxon>
        <taxon>Sordariomycetes</taxon>
        <taxon>Sordariomycetidae</taxon>
        <taxon>Magnaporthales</taxon>
        <taxon>Magnaporthaceae</taxon>
        <taxon>Magnaporthiopsis</taxon>
    </lineage>
</organism>
<reference evidence="3" key="2">
    <citation type="submission" date="2010-05" db="EMBL/GenBank/DDBJ databases">
        <title>The genome sequence of Magnaporthe poae strain ATCC 64411.</title>
        <authorList>
            <person name="Ma L.-J."/>
            <person name="Dead R."/>
            <person name="Young S."/>
            <person name="Zeng Q."/>
            <person name="Koehrsen M."/>
            <person name="Alvarado L."/>
            <person name="Berlin A."/>
            <person name="Chapman S.B."/>
            <person name="Chen Z."/>
            <person name="Freedman E."/>
            <person name="Gellesch M."/>
            <person name="Goldberg J."/>
            <person name="Griggs A."/>
            <person name="Gujja S."/>
            <person name="Heilman E.R."/>
            <person name="Heiman D."/>
            <person name="Hepburn T."/>
            <person name="Howarth C."/>
            <person name="Jen D."/>
            <person name="Larson L."/>
            <person name="Mehta T."/>
            <person name="Neiman D."/>
            <person name="Pearson M."/>
            <person name="Roberts A."/>
            <person name="Saif S."/>
            <person name="Shea T."/>
            <person name="Shenoy N."/>
            <person name="Sisk P."/>
            <person name="Stolte C."/>
            <person name="Sykes S."/>
            <person name="Walk T."/>
            <person name="White J."/>
            <person name="Yandava C."/>
            <person name="Haas B."/>
            <person name="Nusbaum C."/>
            <person name="Birren B."/>
        </authorList>
    </citation>
    <scope>NUCLEOTIDE SEQUENCE [LARGE SCALE GENOMIC DNA]</scope>
    <source>
        <strain evidence="3">ATCC 64411 / 73-15</strain>
    </source>
</reference>
<dbReference type="EMBL" id="ADBL01002695">
    <property type="status" value="NOT_ANNOTATED_CDS"/>
    <property type="molecule type" value="Genomic_DNA"/>
</dbReference>
<dbReference type="Proteomes" id="UP000011715">
    <property type="component" value="Unassembled WGS sequence"/>
</dbReference>
<accession>A0A0C4EDY1</accession>
<dbReference type="OMA" id="CNGRIPL"/>
<sequence>MGGEVVFELWRRKGETGSGGGYFVRTLFSGKVLRSASPTLGKMDMVPLDTLLGYFDGLVGKRASLVVDKCNGRIPL</sequence>
<name>A0A0C4EDY1_MAGP6</name>
<evidence type="ECO:0000313" key="1">
    <source>
        <dbReference type="EMBL" id="KLU91994.1"/>
    </source>
</evidence>
<dbReference type="EMBL" id="GL876978">
    <property type="protein sequence ID" value="KLU91994.1"/>
    <property type="molecule type" value="Genomic_DNA"/>
</dbReference>
<evidence type="ECO:0000313" key="3">
    <source>
        <dbReference type="Proteomes" id="UP000011715"/>
    </source>
</evidence>
<protein>
    <submittedName>
        <fullName evidence="1 2">Uncharacterized protein</fullName>
    </submittedName>
</protein>
<dbReference type="InterPro" id="IPR029033">
    <property type="entry name" value="His_PPase_superfam"/>
</dbReference>